<proteinExistence type="predicted"/>
<comment type="caution">
    <text evidence="1">The sequence shown here is derived from an EMBL/GenBank/DDBJ whole genome shotgun (WGS) entry which is preliminary data.</text>
</comment>
<gene>
    <name evidence="1" type="ORF">H4R21_001554</name>
</gene>
<evidence type="ECO:0000313" key="2">
    <source>
        <dbReference type="Proteomes" id="UP001140087"/>
    </source>
</evidence>
<sequence length="638" mass="70201">MSSNAPPMLSQQSALPRLPVPPLEQTVTRLLESLSPIADGRPSALAAVSTKAANFLQAAERLQQRLISYDKTQSGSWLEAWWLELAYLSWREGLCINSSYWIVLADDPRAYGLATAPAPLVPSDPGYSAGRVCDSGSYGEFQIRRAVKYIQHTLDYKERIDSGLIPVDRTKSGPLCMYQYTRIFGVTRIPRPGCDELRQDSATTHARTITVVVEDQLYSVQVYDDAGNRRRDGDLEDDLQAIVADVGERSARGDLDPAVTVLTAGHRDRWAAAYAKLEQQPAIRATLNAIQESLFAVSLDTTFSDPPNSVNAHQQTFKCHGTNPGHNRWYDKCISYMVDRNGTVGYVGEHSPCDALIPAFMLEHVSKAISKEELSSTQPSARTSGYQPQVQRLRFAGIDDEVLALVAGAEAEVVQAARTSTSRQITFSGYGATWIKRVAAVSPDALAQLALQLTYYRIHGVLAPTYETASTRQFLHGRTENARPLTPEMARFIRTMCDSSSSTTDKHNALTDAAKKHQAMLRNASSGGGVDRHMLGLRMAYRRLAPLPNEGPMSDDERRAIEEFFDEPLLARASSFHLSTSGLFPSKYLVHTGFGCVVPEQAYGINYIIEGERIKFGIEGKTADVGKGTDVGRFEATL</sequence>
<dbReference type="Proteomes" id="UP001140087">
    <property type="component" value="Unassembled WGS sequence"/>
</dbReference>
<feature type="non-terminal residue" evidence="1">
    <location>
        <position position="638"/>
    </location>
</feature>
<accession>A0ACC1LB70</accession>
<protein>
    <submittedName>
        <fullName evidence="1">Uncharacterized protein</fullName>
    </submittedName>
</protein>
<dbReference type="EMBL" id="JANBUN010000330">
    <property type="protein sequence ID" value="KAJ2804665.1"/>
    <property type="molecule type" value="Genomic_DNA"/>
</dbReference>
<evidence type="ECO:0000313" key="1">
    <source>
        <dbReference type="EMBL" id="KAJ2804665.1"/>
    </source>
</evidence>
<organism evidence="1 2">
    <name type="scientific">Coemansia helicoidea</name>
    <dbReference type="NCBI Taxonomy" id="1286919"/>
    <lineage>
        <taxon>Eukaryota</taxon>
        <taxon>Fungi</taxon>
        <taxon>Fungi incertae sedis</taxon>
        <taxon>Zoopagomycota</taxon>
        <taxon>Kickxellomycotina</taxon>
        <taxon>Kickxellomycetes</taxon>
        <taxon>Kickxellales</taxon>
        <taxon>Kickxellaceae</taxon>
        <taxon>Coemansia</taxon>
    </lineage>
</organism>
<name>A0ACC1LB70_9FUNG</name>
<reference evidence="1" key="1">
    <citation type="submission" date="2022-07" db="EMBL/GenBank/DDBJ databases">
        <title>Phylogenomic reconstructions and comparative analyses of Kickxellomycotina fungi.</title>
        <authorList>
            <person name="Reynolds N.K."/>
            <person name="Stajich J.E."/>
            <person name="Barry K."/>
            <person name="Grigoriev I.V."/>
            <person name="Crous P."/>
            <person name="Smith M.E."/>
        </authorList>
    </citation>
    <scope>NUCLEOTIDE SEQUENCE</scope>
    <source>
        <strain evidence="1">BCRC 34780</strain>
    </source>
</reference>
<keyword evidence="2" id="KW-1185">Reference proteome</keyword>